<organism evidence="2 3">
    <name type="scientific">Entomortierella chlamydospora</name>
    <dbReference type="NCBI Taxonomy" id="101097"/>
    <lineage>
        <taxon>Eukaryota</taxon>
        <taxon>Fungi</taxon>
        <taxon>Fungi incertae sedis</taxon>
        <taxon>Mucoromycota</taxon>
        <taxon>Mortierellomycotina</taxon>
        <taxon>Mortierellomycetes</taxon>
        <taxon>Mortierellales</taxon>
        <taxon>Mortierellaceae</taxon>
        <taxon>Entomortierella</taxon>
    </lineage>
</organism>
<protein>
    <submittedName>
        <fullName evidence="2">37S ribosomal protein S24, mitochondrial</fullName>
    </submittedName>
</protein>
<accession>A0A9P6MS04</accession>
<evidence type="ECO:0000313" key="3">
    <source>
        <dbReference type="Proteomes" id="UP000703661"/>
    </source>
</evidence>
<dbReference type="Proteomes" id="UP000703661">
    <property type="component" value="Unassembled WGS sequence"/>
</dbReference>
<dbReference type="InterPro" id="IPR039848">
    <property type="entry name" value="Ribosomal_mS35_mt"/>
</dbReference>
<name>A0A9P6MS04_9FUNG</name>
<evidence type="ECO:0000313" key="2">
    <source>
        <dbReference type="EMBL" id="KAG0010612.1"/>
    </source>
</evidence>
<keyword evidence="3" id="KW-1185">Reference proteome</keyword>
<dbReference type="Pfam" id="PF10213">
    <property type="entry name" value="MRP-S28"/>
    <property type="match status" value="1"/>
</dbReference>
<gene>
    <name evidence="2" type="primary">RSM24</name>
    <name evidence="2" type="ORF">BGZ80_001345</name>
</gene>
<feature type="domain" description="Small ribosomal subunit protein mS35 mitochondrial conserved" evidence="1">
    <location>
        <begin position="139"/>
        <end position="262"/>
    </location>
</feature>
<reference evidence="2" key="1">
    <citation type="journal article" date="2020" name="Fungal Divers.">
        <title>Resolving the Mortierellaceae phylogeny through synthesis of multi-gene phylogenetics and phylogenomics.</title>
        <authorList>
            <person name="Vandepol N."/>
            <person name="Liber J."/>
            <person name="Desiro A."/>
            <person name="Na H."/>
            <person name="Kennedy M."/>
            <person name="Barry K."/>
            <person name="Grigoriev I.V."/>
            <person name="Miller A.N."/>
            <person name="O'Donnell K."/>
            <person name="Stajich J.E."/>
            <person name="Bonito G."/>
        </authorList>
    </citation>
    <scope>NUCLEOTIDE SEQUENCE</scope>
    <source>
        <strain evidence="2">NRRL 2769</strain>
    </source>
</reference>
<comment type="caution">
    <text evidence="2">The sequence shown here is derived from an EMBL/GenBank/DDBJ whole genome shotgun (WGS) entry which is preliminary data.</text>
</comment>
<keyword evidence="2" id="KW-0687">Ribonucleoprotein</keyword>
<dbReference type="GO" id="GO:0032543">
    <property type="term" value="P:mitochondrial translation"/>
    <property type="evidence" value="ECO:0007669"/>
    <property type="project" value="InterPro"/>
</dbReference>
<dbReference type="PANTHER" id="PTHR13490">
    <property type="entry name" value="MITOCHONDRIAL 28S RIBOSOMAL PROTEIN S28"/>
    <property type="match status" value="1"/>
</dbReference>
<dbReference type="OrthoDB" id="283424at2759"/>
<dbReference type="InterPro" id="IPR019349">
    <property type="entry name" value="Ribosomal_mS35_mit"/>
</dbReference>
<dbReference type="GO" id="GO:0003735">
    <property type="term" value="F:structural constituent of ribosome"/>
    <property type="evidence" value="ECO:0007669"/>
    <property type="project" value="InterPro"/>
</dbReference>
<dbReference type="AlphaFoldDB" id="A0A9P6MS04"/>
<keyword evidence="2" id="KW-0689">Ribosomal protein</keyword>
<dbReference type="GO" id="GO:0005763">
    <property type="term" value="C:mitochondrial small ribosomal subunit"/>
    <property type="evidence" value="ECO:0007669"/>
    <property type="project" value="TreeGrafter"/>
</dbReference>
<dbReference type="PANTHER" id="PTHR13490:SF0">
    <property type="entry name" value="SMALL RIBOSOMAL SUBUNIT PROTEIN MS35"/>
    <property type="match status" value="1"/>
</dbReference>
<evidence type="ECO:0000259" key="1">
    <source>
        <dbReference type="Pfam" id="PF10213"/>
    </source>
</evidence>
<sequence>MSVVVAHSNILFAFRHPPFLSVRTGQDSNNALKQSVEYNSMLRSISRTPVGIAASVQRETVRTLMTSLPSTDRARSSALGAIRGSGSSKDMLDISNLEEFQFDDSTTVGYDALEAQREIRKYLRITKYELPKLKAFVKPFQPPTKTQILRFRTSTYIGEPNHPAAPKVVLTVDTKSLPLTNPELHKFLLLVGPRYDPTKGEIKMSCEKFQDRSQNFKWLSDTLDKLINEAKKDPESVSDVPLDLRHAAKSIKPKVRFPKEWNRPVKNT</sequence>
<proteinExistence type="predicted"/>
<dbReference type="EMBL" id="JAAAID010001300">
    <property type="protein sequence ID" value="KAG0010612.1"/>
    <property type="molecule type" value="Genomic_DNA"/>
</dbReference>